<dbReference type="InterPro" id="IPR012001">
    <property type="entry name" value="Thiamin_PyroP_enz_TPP-bd_dom"/>
</dbReference>
<proteinExistence type="inferred from homology"/>
<dbReference type="PANTHER" id="PTHR42981:SF2">
    <property type="entry name" value="PYRUVATE DEHYDROGENASE [UBIQUINONE]"/>
    <property type="match status" value="1"/>
</dbReference>
<dbReference type="Pfam" id="PF00205">
    <property type="entry name" value="TPP_enzyme_M"/>
    <property type="match status" value="1"/>
</dbReference>
<reference evidence="7 8" key="1">
    <citation type="submission" date="2017-10" db="EMBL/GenBank/DDBJ databases">
        <title>Bifidobacterium xylocopum sp. nov. and Bifidobacterium aemilianum sp. nov., from the carpenter bee (Xylocopa violacea) digestive tract.</title>
        <authorList>
            <person name="Alberoni D."/>
            <person name="Baffoni L."/>
            <person name="Di Gioia D."/>
            <person name="Gaggia F."/>
            <person name="Biavati B."/>
        </authorList>
    </citation>
    <scope>NUCLEOTIDE SEQUENCE [LARGE SCALE GENOMIC DNA]</scope>
    <source>
        <strain evidence="7 8">XV2</strain>
    </source>
</reference>
<dbReference type="Gene3D" id="3.40.50.1220">
    <property type="entry name" value="TPP-binding domain"/>
    <property type="match status" value="1"/>
</dbReference>
<dbReference type="GO" id="GO:0000287">
    <property type="term" value="F:magnesium ion binding"/>
    <property type="evidence" value="ECO:0007669"/>
    <property type="project" value="InterPro"/>
</dbReference>
<protein>
    <submittedName>
        <fullName evidence="7">Pyruvate oxidase</fullName>
    </submittedName>
</protein>
<evidence type="ECO:0000256" key="3">
    <source>
        <dbReference type="RuleBase" id="RU362132"/>
    </source>
</evidence>
<dbReference type="EMBL" id="PDCH01000013">
    <property type="protein sequence ID" value="RBP98990.1"/>
    <property type="molecule type" value="Genomic_DNA"/>
</dbReference>
<dbReference type="InterPro" id="IPR011766">
    <property type="entry name" value="TPP_enzyme_TPP-bd"/>
</dbReference>
<dbReference type="Pfam" id="PF02776">
    <property type="entry name" value="TPP_enzyme_N"/>
    <property type="match status" value="1"/>
</dbReference>
<dbReference type="GO" id="GO:0047112">
    <property type="term" value="F:pyruvate oxidase activity"/>
    <property type="evidence" value="ECO:0007669"/>
    <property type="project" value="InterPro"/>
</dbReference>
<evidence type="ECO:0000256" key="1">
    <source>
        <dbReference type="ARBA" id="ARBA00007812"/>
    </source>
</evidence>
<evidence type="ECO:0000256" key="2">
    <source>
        <dbReference type="ARBA" id="ARBA00023052"/>
    </source>
</evidence>
<dbReference type="InterPro" id="IPR047212">
    <property type="entry name" value="TPP_POXB-like"/>
</dbReference>
<dbReference type="InterPro" id="IPR000399">
    <property type="entry name" value="TPP-bd_CS"/>
</dbReference>
<feature type="domain" description="Thiamine pyrophosphate enzyme TPP-binding" evidence="5">
    <location>
        <begin position="392"/>
        <end position="539"/>
    </location>
</feature>
<dbReference type="GO" id="GO:0030976">
    <property type="term" value="F:thiamine pyrophosphate binding"/>
    <property type="evidence" value="ECO:0007669"/>
    <property type="project" value="InterPro"/>
</dbReference>
<dbReference type="AlphaFoldDB" id="A0A366KB93"/>
<keyword evidence="7" id="KW-0670">Pyruvate</keyword>
<evidence type="ECO:0000259" key="4">
    <source>
        <dbReference type="Pfam" id="PF00205"/>
    </source>
</evidence>
<dbReference type="PROSITE" id="PS00187">
    <property type="entry name" value="TPP_ENZYMES"/>
    <property type="match status" value="1"/>
</dbReference>
<dbReference type="Gene3D" id="3.40.50.970">
    <property type="match status" value="2"/>
</dbReference>
<evidence type="ECO:0000259" key="5">
    <source>
        <dbReference type="Pfam" id="PF02775"/>
    </source>
</evidence>
<dbReference type="OrthoDB" id="4959782at2"/>
<evidence type="ECO:0000259" key="6">
    <source>
        <dbReference type="Pfam" id="PF02776"/>
    </source>
</evidence>
<organism evidence="7 8">
    <name type="scientific">Bifidobacterium xylocopae</name>
    <dbReference type="NCBI Taxonomy" id="2493119"/>
    <lineage>
        <taxon>Bacteria</taxon>
        <taxon>Bacillati</taxon>
        <taxon>Actinomycetota</taxon>
        <taxon>Actinomycetes</taxon>
        <taxon>Bifidobacteriales</taxon>
        <taxon>Bifidobacteriaceae</taxon>
        <taxon>Bifidobacterium</taxon>
    </lineage>
</organism>
<keyword evidence="2 3" id="KW-0786">Thiamine pyrophosphate</keyword>
<dbReference type="CDD" id="cd02014">
    <property type="entry name" value="TPP_POX"/>
    <property type="match status" value="1"/>
</dbReference>
<dbReference type="Proteomes" id="UP000252345">
    <property type="component" value="Unassembled WGS sequence"/>
</dbReference>
<feature type="domain" description="Thiamine pyrophosphate enzyme central" evidence="4">
    <location>
        <begin position="201"/>
        <end position="331"/>
    </location>
</feature>
<feature type="domain" description="Thiamine pyrophosphate enzyme N-terminal TPP-binding" evidence="6">
    <location>
        <begin position="12"/>
        <end position="126"/>
    </location>
</feature>
<dbReference type="InterPro" id="IPR047210">
    <property type="entry name" value="TPP_PYR_POXB-like"/>
</dbReference>
<accession>A0A366KB93</accession>
<evidence type="ECO:0000313" key="8">
    <source>
        <dbReference type="Proteomes" id="UP000252345"/>
    </source>
</evidence>
<dbReference type="InterPro" id="IPR012000">
    <property type="entry name" value="Thiamin_PyroP_enz_cen_dom"/>
</dbReference>
<dbReference type="InterPro" id="IPR014092">
    <property type="entry name" value="Pyruvate_oxidase"/>
</dbReference>
<dbReference type="InterPro" id="IPR047211">
    <property type="entry name" value="POXB-like"/>
</dbReference>
<comment type="caution">
    <text evidence="7">The sequence shown here is derived from an EMBL/GenBank/DDBJ whole genome shotgun (WGS) entry which is preliminary data.</text>
</comment>
<dbReference type="RefSeq" id="WP_113853832.1">
    <property type="nucleotide sequence ID" value="NZ_PDCH01000013.1"/>
</dbReference>
<dbReference type="PANTHER" id="PTHR42981">
    <property type="entry name" value="PYRUVATE DEHYDROGENASE [UBIQUINONE]"/>
    <property type="match status" value="1"/>
</dbReference>
<dbReference type="SUPFAM" id="SSF52518">
    <property type="entry name" value="Thiamin diphosphate-binding fold (THDP-binding)"/>
    <property type="match status" value="2"/>
</dbReference>
<dbReference type="SUPFAM" id="SSF52467">
    <property type="entry name" value="DHS-like NAD/FAD-binding domain"/>
    <property type="match status" value="1"/>
</dbReference>
<gene>
    <name evidence="7" type="primary">spxB</name>
    <name evidence="7" type="ORF">CRD59_06295</name>
</gene>
<name>A0A366KB93_9BIFI</name>
<dbReference type="InterPro" id="IPR029035">
    <property type="entry name" value="DHS-like_NAD/FAD-binding_dom"/>
</dbReference>
<dbReference type="Pfam" id="PF02775">
    <property type="entry name" value="TPP_enzyme_C"/>
    <property type="match status" value="1"/>
</dbReference>
<dbReference type="CDD" id="cd07039">
    <property type="entry name" value="TPP_PYR_POX"/>
    <property type="match status" value="1"/>
</dbReference>
<keyword evidence="8" id="KW-1185">Reference proteome</keyword>
<evidence type="ECO:0000313" key="7">
    <source>
        <dbReference type="EMBL" id="RBP98990.1"/>
    </source>
</evidence>
<sequence>MSDAKSAANTINAGDAVLRVLEQWGVPRIYGMPGGSFDSMMNAIHDEKDRIDFIQVRHEEGGALAASAEAKLTGRIGVCFGSSGPGAVHLLNGLYDAREDGVPVLALVGEVPQEFMNIDFFQAMDEEPMFADVAVFNRTATSAQGLPALVDEAIRRAYKYSGVSVITIPKDLAWAEIEDLPVATARNFRPPMPIPPHQDLIEEAVRLVESAERPLLYFGMGAKEAHDELIGMSEQFKMPLTSTFPGKGIVEDDYPAYLQSAGRVATKTATEAQYTCDVMVWVGSDNPFGSKFVAPSTKIIQIDNDGAKLGKRFQPEVAVAIQADAKLALRSMIETGHEQASKPFYRACIKSKQNWQEWLDSFKDDHSMPLRPEPVFNALNEQLDDHDIIIPDVGNVDINFLRLAKIKPTNKWCVSGKHATMGFAVPAALAAKLEYPDSTVYSLSGDGGFAMLSEEILAQLKYDAPVINVVFSNETLGFIEAEQLDDSHQPLSGVDLPDTDWAKVAEGYGAVGFTVRTPEEARQAFAAAKRATKASVIDVKLSRERPFDTRYMRFPETCKDPRQVKEFTDRLHAGHLKSLAYWMAQESK</sequence>
<comment type="similarity">
    <text evidence="1 3">Belongs to the TPP enzyme family.</text>
</comment>
<dbReference type="NCBIfam" id="TIGR02720">
    <property type="entry name" value="pyruv_oxi_spxB"/>
    <property type="match status" value="1"/>
</dbReference>
<dbReference type="InterPro" id="IPR029061">
    <property type="entry name" value="THDP-binding"/>
</dbReference>